<evidence type="ECO:0000313" key="7">
    <source>
        <dbReference type="EMBL" id="QGO06785.1"/>
    </source>
</evidence>
<sequence length="234" mass="25958">MSIHIDANNEQIADNILLPGDPLRAELIANEFLENTECYNKVRGMLGFTGTYQGKRVSVQGTGMGMPSMSIYAKELLDDYQVKHLIRVGTAGALQAHINMGELILAQGACTDSHINQLTFQSIDYAPIASFNLLCRAHQAAQTRQKTCHIGNILTTDRFYVEDQPLYNTLKEHGILAVDMETAALYTLAARYQAQALAIMTISDQLITGERASSEQRQHQFLDMVETALNCFVD</sequence>
<dbReference type="Pfam" id="PF01048">
    <property type="entry name" value="PNP_UDP_1"/>
    <property type="match status" value="1"/>
</dbReference>
<comment type="catalytic activity">
    <reaction evidence="5">
        <text>a purine D-ribonucleoside + phosphate = a purine nucleobase + alpha-D-ribose 1-phosphate</text>
        <dbReference type="Rhea" id="RHEA:19805"/>
        <dbReference type="ChEBI" id="CHEBI:26386"/>
        <dbReference type="ChEBI" id="CHEBI:43474"/>
        <dbReference type="ChEBI" id="CHEBI:57720"/>
        <dbReference type="ChEBI" id="CHEBI:142355"/>
        <dbReference type="EC" id="2.4.2.1"/>
    </reaction>
</comment>
<evidence type="ECO:0000256" key="2">
    <source>
        <dbReference type="ARBA" id="ARBA00022676"/>
    </source>
</evidence>
<dbReference type="PROSITE" id="PS01232">
    <property type="entry name" value="PNP_UDP_1"/>
    <property type="match status" value="1"/>
</dbReference>
<dbReference type="GO" id="GO:0005829">
    <property type="term" value="C:cytosol"/>
    <property type="evidence" value="ECO:0007669"/>
    <property type="project" value="TreeGrafter"/>
</dbReference>
<keyword evidence="3 5" id="KW-0808">Transferase</keyword>
<evidence type="ECO:0000256" key="1">
    <source>
        <dbReference type="ARBA" id="ARBA00010456"/>
    </source>
</evidence>
<dbReference type="Proteomes" id="UP000422232">
    <property type="component" value="Chromosome"/>
</dbReference>
<evidence type="ECO:0000259" key="6">
    <source>
        <dbReference type="Pfam" id="PF01048"/>
    </source>
</evidence>
<gene>
    <name evidence="5 7" type="primary">deoD</name>
    <name evidence="7" type="ORF">Psal009_02713</name>
</gene>
<reference evidence="7 8" key="1">
    <citation type="submission" date="2019-04" db="EMBL/GenBank/DDBJ databases">
        <title>Complete genome sequencing of Piscirickettsia salmonis strain Psal-009.</title>
        <authorList>
            <person name="Schober I."/>
            <person name="Bunk B."/>
            <person name="Sproer C."/>
            <person name="Carril G.P."/>
            <person name="Riedel T."/>
            <person name="Flores-Herrera P.A."/>
            <person name="Nourdin-Galindo G."/>
            <person name="Marshall S.H."/>
            <person name="Overmann J."/>
        </authorList>
    </citation>
    <scope>NUCLEOTIDE SEQUENCE [LARGE SCALE GENOMIC DNA]</scope>
    <source>
        <strain evidence="7 8">Psal-009</strain>
    </source>
</reference>
<dbReference type="CDD" id="cd09006">
    <property type="entry name" value="PNP_EcPNPI-like"/>
    <property type="match status" value="1"/>
</dbReference>
<dbReference type="InterPro" id="IPR004402">
    <property type="entry name" value="DeoD-type"/>
</dbReference>
<evidence type="ECO:0000256" key="5">
    <source>
        <dbReference type="HAMAP-Rule" id="MF_01627"/>
    </source>
</evidence>
<dbReference type="RefSeq" id="WP_032126658.1">
    <property type="nucleotide sequence ID" value="NZ_CP012413.1"/>
</dbReference>
<evidence type="ECO:0000256" key="4">
    <source>
        <dbReference type="ARBA" id="ARBA00048447"/>
    </source>
</evidence>
<feature type="binding site" description="in other chain" evidence="5">
    <location>
        <begin position="179"/>
        <end position="181"/>
    </location>
    <ligand>
        <name>a purine D-ribonucleoside</name>
        <dbReference type="ChEBI" id="CHEBI:142355"/>
        <note>ligand shared between dimeric partners</note>
    </ligand>
</feature>
<dbReference type="NCBIfam" id="TIGR00107">
    <property type="entry name" value="deoD"/>
    <property type="match status" value="1"/>
</dbReference>
<feature type="domain" description="Nucleoside phosphorylase" evidence="6">
    <location>
        <begin position="17"/>
        <end position="224"/>
    </location>
</feature>
<keyword evidence="2 5" id="KW-0328">Glycosyltransferase</keyword>
<dbReference type="AlphaFoldDB" id="A0A9Q6LRG2"/>
<accession>A0A9Q6LRG2</accession>
<dbReference type="GeneID" id="66740147"/>
<dbReference type="InterPro" id="IPR000845">
    <property type="entry name" value="Nucleoside_phosphorylase_d"/>
</dbReference>
<name>A0A9Q6LRG2_PISSA</name>
<dbReference type="Gene3D" id="3.40.50.1580">
    <property type="entry name" value="Nucleoside phosphorylase domain"/>
    <property type="match status" value="1"/>
</dbReference>
<feature type="binding site" description="in other chain" evidence="5">
    <location>
        <begin position="87"/>
        <end position="90"/>
    </location>
    <ligand>
        <name>phosphate</name>
        <dbReference type="ChEBI" id="CHEBI:43474"/>
        <note>ligand shared between dimeric partners</note>
    </ligand>
</feature>
<dbReference type="PANTHER" id="PTHR43691">
    <property type="entry name" value="URIDINE PHOSPHORYLASE"/>
    <property type="match status" value="1"/>
</dbReference>
<feature type="site" description="Important for catalytic activity" evidence="5">
    <location>
        <position position="217"/>
    </location>
</feature>
<dbReference type="GO" id="GO:0004850">
    <property type="term" value="F:uridine phosphorylase activity"/>
    <property type="evidence" value="ECO:0007669"/>
    <property type="project" value="UniProtKB-EC"/>
</dbReference>
<comment type="catalytic activity">
    <reaction evidence="4">
        <text>uridine + phosphate = alpha-D-ribose 1-phosphate + uracil</text>
        <dbReference type="Rhea" id="RHEA:24388"/>
        <dbReference type="ChEBI" id="CHEBI:16704"/>
        <dbReference type="ChEBI" id="CHEBI:17568"/>
        <dbReference type="ChEBI" id="CHEBI:43474"/>
        <dbReference type="ChEBI" id="CHEBI:57720"/>
        <dbReference type="EC" id="2.4.2.3"/>
    </reaction>
</comment>
<evidence type="ECO:0000256" key="3">
    <source>
        <dbReference type="ARBA" id="ARBA00022679"/>
    </source>
</evidence>
<dbReference type="InterPro" id="IPR035994">
    <property type="entry name" value="Nucleoside_phosphorylase_sf"/>
</dbReference>
<feature type="binding site" evidence="5">
    <location>
        <position position="4"/>
    </location>
    <ligand>
        <name>a purine D-ribonucleoside</name>
        <dbReference type="ChEBI" id="CHEBI:142355"/>
        <note>ligand shared between dimeric partners</note>
    </ligand>
</feature>
<dbReference type="SUPFAM" id="SSF53167">
    <property type="entry name" value="Purine and uridine phosphorylases"/>
    <property type="match status" value="1"/>
</dbReference>
<feature type="binding site" description="in other chain" evidence="5">
    <location>
        <position position="20"/>
    </location>
    <ligand>
        <name>phosphate</name>
        <dbReference type="ChEBI" id="CHEBI:43474"/>
        <note>ligand shared between dimeric partners</note>
    </ligand>
</feature>
<dbReference type="EC" id="2.4.2.1" evidence="5"/>
<dbReference type="GO" id="GO:0006152">
    <property type="term" value="P:purine nucleoside catabolic process"/>
    <property type="evidence" value="ECO:0007669"/>
    <property type="project" value="TreeGrafter"/>
</dbReference>
<proteinExistence type="inferred from homology"/>
<keyword evidence="8" id="KW-1185">Reference proteome</keyword>
<dbReference type="PANTHER" id="PTHR43691:SF11">
    <property type="entry name" value="FI09636P-RELATED"/>
    <property type="match status" value="1"/>
</dbReference>
<comment type="similarity">
    <text evidence="1 5">Belongs to the PNP/UDP phosphorylase family.</text>
</comment>
<dbReference type="HAMAP" id="MF_01627">
    <property type="entry name" value="Pur_nucleosid_phosp"/>
    <property type="match status" value="1"/>
</dbReference>
<feature type="binding site" evidence="5">
    <location>
        <position position="43"/>
    </location>
    <ligand>
        <name>phosphate</name>
        <dbReference type="ChEBI" id="CHEBI:43474"/>
        <note>ligand shared between dimeric partners</note>
    </ligand>
</feature>
<feature type="binding site" description="in other chain" evidence="5">
    <location>
        <position position="24"/>
    </location>
    <ligand>
        <name>phosphate</name>
        <dbReference type="ChEBI" id="CHEBI:43474"/>
        <note>ligand shared between dimeric partners</note>
    </ligand>
</feature>
<dbReference type="EMBL" id="CP038908">
    <property type="protein sequence ID" value="QGO06785.1"/>
    <property type="molecule type" value="Genomic_DNA"/>
</dbReference>
<comment type="subunit">
    <text evidence="5">Homohexamer; trimer of homodimers.</text>
</comment>
<dbReference type="InterPro" id="IPR018016">
    <property type="entry name" value="Nucleoside_phosphorylase_CS"/>
</dbReference>
<evidence type="ECO:0000313" key="8">
    <source>
        <dbReference type="Proteomes" id="UP000422232"/>
    </source>
</evidence>
<comment type="function">
    <text evidence="5">Catalyzes the reversible phosphorolytic breakdown of the N-glycosidic bond in the beta-(deoxy)ribonucleoside molecules, with the formation of the corresponding free purine bases and pentose-1-phosphate.</text>
</comment>
<feature type="active site" description="Proton donor" evidence="5">
    <location>
        <position position="204"/>
    </location>
</feature>
<feature type="binding site" description="in other chain" evidence="5">
    <location>
        <begin position="203"/>
        <end position="204"/>
    </location>
    <ligand>
        <name>a purine D-ribonucleoside</name>
        <dbReference type="ChEBI" id="CHEBI:142355"/>
        <note>ligand shared between dimeric partners</note>
    </ligand>
</feature>
<comment type="catalytic activity">
    <reaction evidence="5">
        <text>a purine 2'-deoxy-D-ribonucleoside + phosphate = a purine nucleobase + 2-deoxy-alpha-D-ribose 1-phosphate</text>
        <dbReference type="Rhea" id="RHEA:36431"/>
        <dbReference type="ChEBI" id="CHEBI:26386"/>
        <dbReference type="ChEBI" id="CHEBI:43474"/>
        <dbReference type="ChEBI" id="CHEBI:57259"/>
        <dbReference type="ChEBI" id="CHEBI:142361"/>
        <dbReference type="EC" id="2.4.2.1"/>
    </reaction>
</comment>
<organism evidence="7 8">
    <name type="scientific">Piscirickettsia salmonis</name>
    <dbReference type="NCBI Taxonomy" id="1238"/>
    <lineage>
        <taxon>Bacteria</taxon>
        <taxon>Pseudomonadati</taxon>
        <taxon>Pseudomonadota</taxon>
        <taxon>Gammaproteobacteria</taxon>
        <taxon>Thiotrichales</taxon>
        <taxon>Piscirickettsiaceae</taxon>
        <taxon>Piscirickettsia</taxon>
    </lineage>
</organism>
<protein>
    <recommendedName>
        <fullName evidence="5">Purine nucleoside phosphorylase DeoD-type</fullName>
        <shortName evidence="5">PNP</shortName>
        <ecNumber evidence="5">2.4.2.1</ecNumber>
    </recommendedName>
</protein>
<dbReference type="GO" id="GO:0004731">
    <property type="term" value="F:purine-nucleoside phosphorylase activity"/>
    <property type="evidence" value="ECO:0007669"/>
    <property type="project" value="UniProtKB-UniRule"/>
</dbReference>
<dbReference type="NCBIfam" id="NF004489">
    <property type="entry name" value="PRK05819.1"/>
    <property type="match status" value="1"/>
</dbReference>